<dbReference type="InterPro" id="IPR016024">
    <property type="entry name" value="ARM-type_fold"/>
</dbReference>
<sequence>MAFDSLSEAVELRDRAKDGELTRDELERLLAHASEGADQYTSVTITAISYGIQTGPEEHFDRAKPLVFGLMEAVAEVEHDEIRAPFLHLANSLNMVGSERPEIVDDDYVSLVAALEDATGIEPAAISMVLSIPIIGETDRDYLTLDRFANFCDICQQVLETVPYDELPGPLGLTTGALTRAAHHADNEAYVDEAVDRIDLLLLIGNPEPPLRTTGIDFLKRLADLNPEPLGLYVTALITRLDESGDPVTLRSDSVIQDMSGRLPETATRRGAAAQALVSLSEAHPEQCLPLVERLDQLLEDDSSTVQLSAVAIAVRLHQQLDEHSIIDPQAREEQFKDIIETTSDADKWFVITTDVLKELFLSDDEDAQELAVSVSHSLVAVLETEREDRSESKTIMQLFVLAAIPTPPIVDYIANIDVSDEDAAPFERILVRLICSQEFGDEFMQQYSDDVRTVIESRTPHLIAEEAVEIEDVERTLEAIDPEVGMTNEHRDRLTQAQDDSM</sequence>
<dbReference type="KEGG" id="hpel:HZS54_20090"/>
<dbReference type="Gene3D" id="1.25.10.10">
    <property type="entry name" value="Leucine-rich Repeat Variant"/>
    <property type="match status" value="1"/>
</dbReference>
<evidence type="ECO:0000313" key="2">
    <source>
        <dbReference type="Proteomes" id="UP000509346"/>
    </source>
</evidence>
<keyword evidence="2" id="KW-1185">Reference proteome</keyword>
<organism evidence="1 2">
    <name type="scientific">Halosimplex pelagicum</name>
    <dbReference type="NCBI Taxonomy" id="869886"/>
    <lineage>
        <taxon>Archaea</taxon>
        <taxon>Methanobacteriati</taxon>
        <taxon>Methanobacteriota</taxon>
        <taxon>Stenosarchaea group</taxon>
        <taxon>Halobacteria</taxon>
        <taxon>Halobacteriales</taxon>
        <taxon>Haloarculaceae</taxon>
        <taxon>Halosimplex</taxon>
    </lineage>
</organism>
<accession>A0A7D5T722</accession>
<evidence type="ECO:0008006" key="3">
    <source>
        <dbReference type="Google" id="ProtNLM"/>
    </source>
</evidence>
<dbReference type="AlphaFoldDB" id="A0A7D5T722"/>
<dbReference type="InterPro" id="IPR011989">
    <property type="entry name" value="ARM-like"/>
</dbReference>
<dbReference type="OrthoDB" id="385204at2157"/>
<gene>
    <name evidence="1" type="ORF">HZS54_20090</name>
</gene>
<name>A0A7D5T722_9EURY</name>
<dbReference type="Proteomes" id="UP000509346">
    <property type="component" value="Chromosome"/>
</dbReference>
<dbReference type="GeneID" id="56084941"/>
<protein>
    <recommendedName>
        <fullName evidence="3">HEAT repeat domain-containing protein</fullName>
    </recommendedName>
</protein>
<evidence type="ECO:0000313" key="1">
    <source>
        <dbReference type="EMBL" id="QLH83788.1"/>
    </source>
</evidence>
<reference evidence="1 2" key="1">
    <citation type="submission" date="2020-07" db="EMBL/GenBank/DDBJ databases">
        <title>Halosimplex litoreum sp. nov. and Halosimplex rubrum sp. nov., isolated from different salt environments.</title>
        <authorList>
            <person name="Cui H."/>
        </authorList>
    </citation>
    <scope>NUCLEOTIDE SEQUENCE [LARGE SCALE GENOMIC DNA]</scope>
    <source>
        <strain evidence="1 2">R2</strain>
    </source>
</reference>
<dbReference type="EMBL" id="CP058909">
    <property type="protein sequence ID" value="QLH83788.1"/>
    <property type="molecule type" value="Genomic_DNA"/>
</dbReference>
<dbReference type="SUPFAM" id="SSF48371">
    <property type="entry name" value="ARM repeat"/>
    <property type="match status" value="1"/>
</dbReference>
<proteinExistence type="predicted"/>
<dbReference type="RefSeq" id="WP_179918830.1">
    <property type="nucleotide sequence ID" value="NZ_CP058909.1"/>
</dbReference>